<dbReference type="SUPFAM" id="SSF51126">
    <property type="entry name" value="Pectin lyase-like"/>
    <property type="match status" value="1"/>
</dbReference>
<evidence type="ECO:0000313" key="3">
    <source>
        <dbReference type="Proteomes" id="UP001597102"/>
    </source>
</evidence>
<accession>A0ABW3J8V2</accession>
<dbReference type="Gene3D" id="2.40.128.130">
    <property type="entry name" value="Autotransporter beta-domain"/>
    <property type="match status" value="1"/>
</dbReference>
<gene>
    <name evidence="2" type="ORF">ACFQ2F_03605</name>
</gene>
<dbReference type="InterPro" id="IPR011050">
    <property type="entry name" value="Pectin_lyase_fold/virulence"/>
</dbReference>
<sequence length="1113" mass="112036">MLLSTTMLVGAMTGYAGRSYGACTFQGTSGGRNLYLCTGANQPAQIIVGANSNYASVETVGGFNVTASSGTAITIIGDGALSYTDIYASALTSTNGMALFVLSSNASASPNGIAVTTDGDLTGSTLGAYFGNNGAGGIDLTLGGTITGTSSIGLGAFNDSSSTGDMTVNVASVRGGTSGISLSNSGSGAVDLTATGDVQGGGAGAGISVLNRAVAGTTIRAATVQGNTGIDVFSAGALSITTTGTVRGTGAIGISADSLGASLTIDAASVQGLTTAIDATNSGSGTLSITASGDVSSTNNIGIEARNSSTATDLIVDAASVSGRTRGIYARNEGSGLTSITTSGAVSGGTEAIRVLTYASAKEVTIQTGSGGLTASGFGIWARQQGTGDVRITVGGDIAAGDQAIRADLSNGASTADMVITTAADSAISGTSGINALNYGSGATRVTVNGDVTATSGGGIIAYSASGSSSPIEIVVGRNANVAASFVGILTNNRPADIIVAGTVSGTQGAIRFNAGGPAHDDRLELRAGYEINGNVLAQGGTDSLEFGGSGADSFDLSEIGPKYQDFEEFAVIGGRWSFSGTTTESFDVTGGALGGEGTFGELNIGSGGTIAPGNSIGTLNVGNITFAQGSTYEVEVDADGNSDLIEATGTATIAGGTVSVLAQKGDYDPRTTYTILRAAAGVTGTFTDVTSNLAFLEPTLRYDANTVYLTLDRVVEVGGESFVSFCSVATSPNQCNVAQALDVFPTDNELFLDILNQTEAGARQAFNALSGEIHASVGGALLDEGRHVRDAVMGRMIQASYSGTGLGAGGPQSTSGMMMLGYGSKDLGSYEPLPVAEGPTFWTQGFGSWANFDGNGNAASLDRDMGGFISGVDAEVMPGWRAGIAAGYSYTGLDEDARLSSANVDAYHLVLYGSGKVERFNVRGGGSWSWQDIETSRNVVFPGFSEFESASYDGDRGQLFGEIAYPVVLHPSIAMEGFSGLAYVHQETDGFTESGALAALTSAGYNEDVTYSTTGFRAATTMTLGNTVITPNLSVAWLHAFDSVDTDLALAFASAGPDFSIQGTPIARDSALVTVGLDFAVTPDATLSFAYDGQFASDTDEHGLKGRASWKF</sequence>
<dbReference type="SMART" id="SM00869">
    <property type="entry name" value="Autotransporter"/>
    <property type="match status" value="1"/>
</dbReference>
<dbReference type="InterPro" id="IPR005546">
    <property type="entry name" value="Autotransporte_beta"/>
</dbReference>
<dbReference type="Pfam" id="PF03797">
    <property type="entry name" value="Autotransporter"/>
    <property type="match status" value="1"/>
</dbReference>
<proteinExistence type="predicted"/>
<dbReference type="Proteomes" id="UP001597102">
    <property type="component" value="Unassembled WGS sequence"/>
</dbReference>
<comment type="caution">
    <text evidence="2">The sequence shown here is derived from an EMBL/GenBank/DDBJ whole genome shotgun (WGS) entry which is preliminary data.</text>
</comment>
<keyword evidence="3" id="KW-1185">Reference proteome</keyword>
<organism evidence="2 3">
    <name type="scientific">Methyloligella solikamskensis</name>
    <dbReference type="NCBI Taxonomy" id="1177756"/>
    <lineage>
        <taxon>Bacteria</taxon>
        <taxon>Pseudomonadati</taxon>
        <taxon>Pseudomonadota</taxon>
        <taxon>Alphaproteobacteria</taxon>
        <taxon>Hyphomicrobiales</taxon>
        <taxon>Hyphomicrobiaceae</taxon>
        <taxon>Methyloligella</taxon>
    </lineage>
</organism>
<evidence type="ECO:0000313" key="2">
    <source>
        <dbReference type="EMBL" id="MFD0986181.1"/>
    </source>
</evidence>
<dbReference type="PROSITE" id="PS51208">
    <property type="entry name" value="AUTOTRANSPORTER"/>
    <property type="match status" value="1"/>
</dbReference>
<dbReference type="RefSeq" id="WP_379085819.1">
    <property type="nucleotide sequence ID" value="NZ_JBHTJO010000001.1"/>
</dbReference>
<protein>
    <submittedName>
        <fullName evidence="2">Autotransporter domain-containing protein</fullName>
    </submittedName>
</protein>
<dbReference type="SUPFAM" id="SSF103515">
    <property type="entry name" value="Autotransporter"/>
    <property type="match status" value="1"/>
</dbReference>
<evidence type="ECO:0000259" key="1">
    <source>
        <dbReference type="PROSITE" id="PS51208"/>
    </source>
</evidence>
<name>A0ABW3J8V2_9HYPH</name>
<dbReference type="EMBL" id="JBHTJO010000001">
    <property type="protein sequence ID" value="MFD0986181.1"/>
    <property type="molecule type" value="Genomic_DNA"/>
</dbReference>
<reference evidence="3" key="1">
    <citation type="journal article" date="2019" name="Int. J. Syst. Evol. Microbiol.">
        <title>The Global Catalogue of Microorganisms (GCM) 10K type strain sequencing project: providing services to taxonomists for standard genome sequencing and annotation.</title>
        <authorList>
            <consortium name="The Broad Institute Genomics Platform"/>
            <consortium name="The Broad Institute Genome Sequencing Center for Infectious Disease"/>
            <person name="Wu L."/>
            <person name="Ma J."/>
        </authorList>
    </citation>
    <scope>NUCLEOTIDE SEQUENCE [LARGE SCALE GENOMIC DNA]</scope>
    <source>
        <strain evidence="3">CCUG 61697</strain>
    </source>
</reference>
<dbReference type="InterPro" id="IPR036709">
    <property type="entry name" value="Autotransporte_beta_dom_sf"/>
</dbReference>
<feature type="domain" description="Autotransporter" evidence="1">
    <location>
        <begin position="835"/>
        <end position="1113"/>
    </location>
</feature>